<evidence type="ECO:0000313" key="21">
    <source>
        <dbReference type="EMBL" id="ASV75063.1"/>
    </source>
</evidence>
<feature type="active site" evidence="19">
    <location>
        <position position="288"/>
    </location>
</feature>
<evidence type="ECO:0000256" key="19">
    <source>
        <dbReference type="HAMAP-Rule" id="MF_00037"/>
    </source>
</evidence>
<name>A0A286RGH4_9BACT</name>
<reference evidence="21 22" key="1">
    <citation type="journal article" name="Front. Microbiol.">
        <title>Sugar Metabolism of the First Thermophilic Planctomycete Thermogutta terrifontis: Comparative Genomic and Transcriptomic Approaches.</title>
        <authorList>
            <person name="Elcheninov A.G."/>
            <person name="Menzel P."/>
            <person name="Gudbergsdottir S.R."/>
            <person name="Slesarev A.I."/>
            <person name="Kadnikov V.V."/>
            <person name="Krogh A."/>
            <person name="Bonch-Osmolovskaya E.A."/>
            <person name="Peng X."/>
            <person name="Kublanov I.V."/>
        </authorList>
    </citation>
    <scope>NUCLEOTIDE SEQUENCE [LARGE SCALE GENOMIC DNA]</scope>
    <source>
        <strain evidence="21 22">R1</strain>
    </source>
</reference>
<dbReference type="GO" id="GO:0009252">
    <property type="term" value="P:peptidoglycan biosynthetic process"/>
    <property type="evidence" value="ECO:0007669"/>
    <property type="project" value="UniProtKB-UniRule"/>
</dbReference>
<dbReference type="UniPathway" id="UPA00219"/>
<comment type="catalytic activity">
    <reaction evidence="18 19">
        <text>UDP-N-acetyl-alpha-D-muramate + NADP(+) = UDP-N-acetyl-3-O-(1-carboxyvinyl)-alpha-D-glucosamine + NADPH + H(+)</text>
        <dbReference type="Rhea" id="RHEA:12248"/>
        <dbReference type="ChEBI" id="CHEBI:15378"/>
        <dbReference type="ChEBI" id="CHEBI:57783"/>
        <dbReference type="ChEBI" id="CHEBI:58349"/>
        <dbReference type="ChEBI" id="CHEBI:68483"/>
        <dbReference type="ChEBI" id="CHEBI:70757"/>
        <dbReference type="EC" id="1.3.1.98"/>
    </reaction>
</comment>
<evidence type="ECO:0000256" key="6">
    <source>
        <dbReference type="ARBA" id="ARBA00015188"/>
    </source>
</evidence>
<dbReference type="EC" id="1.3.1.98" evidence="5 19"/>
<comment type="cofactor">
    <cofactor evidence="1 19">
        <name>FAD</name>
        <dbReference type="ChEBI" id="CHEBI:57692"/>
    </cofactor>
</comment>
<keyword evidence="15 19" id="KW-0131">Cell cycle</keyword>
<dbReference type="Pfam" id="PF01565">
    <property type="entry name" value="FAD_binding_4"/>
    <property type="match status" value="1"/>
</dbReference>
<keyword evidence="16 19" id="KW-0961">Cell wall biogenesis/degradation</keyword>
<dbReference type="OrthoDB" id="9804753at2"/>
<evidence type="ECO:0000256" key="2">
    <source>
        <dbReference type="ARBA" id="ARBA00003921"/>
    </source>
</evidence>
<sequence>MSRWKGLERIVREQEPLAMHTWLGVGGAAEYYAQPRNQDELIDIVQRANQENIPVRVLGNGCNVLIRDEGVPGLVIHLDHPAFADIRVVENSVIAGGGASLPKVVTTSVHEGLAGLEVLTAIPGTVGGAVRGNVGAHGGDIGQWVAEVTLLTHAGEIVVRPRNEIVFGYRRSSLDDLVILQVRFELQPEDPRELARRLQKLWIVRRAAQPLGHQASVRVFRDPRGTAASELIEAAGLKGTRIGGAVVSDRNANFIVAEAGCTTADILRLIDLIRTQVSNRLGVNLELELEIW</sequence>
<evidence type="ECO:0000256" key="1">
    <source>
        <dbReference type="ARBA" id="ARBA00001974"/>
    </source>
</evidence>
<proteinExistence type="inferred from homology"/>
<dbReference type="GO" id="GO:0071949">
    <property type="term" value="F:FAD binding"/>
    <property type="evidence" value="ECO:0007669"/>
    <property type="project" value="InterPro"/>
</dbReference>
<evidence type="ECO:0000256" key="10">
    <source>
        <dbReference type="ARBA" id="ARBA00022827"/>
    </source>
</evidence>
<keyword evidence="14 19" id="KW-0560">Oxidoreductase</keyword>
<dbReference type="InterPro" id="IPR011601">
    <property type="entry name" value="MurB_C"/>
</dbReference>
<comment type="caution">
    <text evidence="19">Lacks conserved residue(s) required for the propagation of feature annotation.</text>
</comment>
<evidence type="ECO:0000256" key="9">
    <source>
        <dbReference type="ARBA" id="ARBA00022630"/>
    </source>
</evidence>
<dbReference type="GO" id="GO:0071555">
    <property type="term" value="P:cell wall organization"/>
    <property type="evidence" value="ECO:0007669"/>
    <property type="project" value="UniProtKB-KW"/>
</dbReference>
<evidence type="ECO:0000256" key="17">
    <source>
        <dbReference type="ARBA" id="ARBA00031026"/>
    </source>
</evidence>
<dbReference type="EMBL" id="CP018477">
    <property type="protein sequence ID" value="ASV75063.1"/>
    <property type="molecule type" value="Genomic_DNA"/>
</dbReference>
<dbReference type="PANTHER" id="PTHR21071:SF4">
    <property type="entry name" value="UDP-N-ACETYLENOLPYRUVOYLGLUCOSAMINE REDUCTASE"/>
    <property type="match status" value="1"/>
</dbReference>
<evidence type="ECO:0000259" key="20">
    <source>
        <dbReference type="PROSITE" id="PS51387"/>
    </source>
</evidence>
<dbReference type="NCBIfam" id="NF010480">
    <property type="entry name" value="PRK13905.1"/>
    <property type="match status" value="1"/>
</dbReference>
<dbReference type="InterPro" id="IPR016169">
    <property type="entry name" value="FAD-bd_PCMH_sub2"/>
</dbReference>
<keyword evidence="11 19" id="KW-0521">NADP</keyword>
<dbReference type="PROSITE" id="PS51387">
    <property type="entry name" value="FAD_PCMH"/>
    <property type="match status" value="1"/>
</dbReference>
<comment type="subcellular location">
    <subcellularLocation>
        <location evidence="3 19">Cytoplasm</location>
    </subcellularLocation>
</comment>
<dbReference type="Pfam" id="PF02873">
    <property type="entry name" value="MurB_C"/>
    <property type="match status" value="1"/>
</dbReference>
<dbReference type="Proteomes" id="UP000215086">
    <property type="component" value="Chromosome"/>
</dbReference>
<keyword evidence="10 19" id="KW-0274">FAD</keyword>
<protein>
    <recommendedName>
        <fullName evidence="6 19">UDP-N-acetylenolpyruvoylglucosamine reductase</fullName>
        <ecNumber evidence="5 19">1.3.1.98</ecNumber>
    </recommendedName>
    <alternativeName>
        <fullName evidence="17 19">UDP-N-acetylmuramate dehydrogenase</fullName>
    </alternativeName>
</protein>
<keyword evidence="13 19" id="KW-0573">Peptidoglycan synthesis</keyword>
<keyword evidence="8 19" id="KW-0132">Cell division</keyword>
<comment type="similarity">
    <text evidence="19">Belongs to the MurB family.</text>
</comment>
<evidence type="ECO:0000256" key="4">
    <source>
        <dbReference type="ARBA" id="ARBA00004752"/>
    </source>
</evidence>
<dbReference type="InterPro" id="IPR016166">
    <property type="entry name" value="FAD-bd_PCMH"/>
</dbReference>
<dbReference type="AlphaFoldDB" id="A0A286RGH4"/>
<evidence type="ECO:0000256" key="15">
    <source>
        <dbReference type="ARBA" id="ARBA00023306"/>
    </source>
</evidence>
<evidence type="ECO:0000256" key="13">
    <source>
        <dbReference type="ARBA" id="ARBA00022984"/>
    </source>
</evidence>
<evidence type="ECO:0000256" key="7">
    <source>
        <dbReference type="ARBA" id="ARBA00022490"/>
    </source>
</evidence>
<keyword evidence="12 19" id="KW-0133">Cell shape</keyword>
<dbReference type="SUPFAM" id="SSF56176">
    <property type="entry name" value="FAD-binding/transporter-associated domain-like"/>
    <property type="match status" value="1"/>
</dbReference>
<evidence type="ECO:0000256" key="11">
    <source>
        <dbReference type="ARBA" id="ARBA00022857"/>
    </source>
</evidence>
<keyword evidence="22" id="KW-1185">Reference proteome</keyword>
<evidence type="ECO:0000256" key="16">
    <source>
        <dbReference type="ARBA" id="ARBA00023316"/>
    </source>
</evidence>
<dbReference type="Gene3D" id="3.90.78.10">
    <property type="entry name" value="UDP-N-acetylenolpyruvoylglucosamine reductase, C-terminal domain"/>
    <property type="match status" value="1"/>
</dbReference>
<feature type="domain" description="FAD-binding PCMH-type" evidence="20">
    <location>
        <begin position="24"/>
        <end position="189"/>
    </location>
</feature>
<dbReference type="SUPFAM" id="SSF56194">
    <property type="entry name" value="Uridine diphospho-N-Acetylenolpyruvylglucosamine reductase, MurB, C-terminal domain"/>
    <property type="match status" value="1"/>
</dbReference>
<dbReference type="RefSeq" id="WP_095415228.1">
    <property type="nucleotide sequence ID" value="NZ_CP018477.1"/>
</dbReference>
<dbReference type="Gene3D" id="3.30.465.10">
    <property type="match status" value="1"/>
</dbReference>
<accession>A0A286RGH4</accession>
<evidence type="ECO:0000256" key="8">
    <source>
        <dbReference type="ARBA" id="ARBA00022618"/>
    </source>
</evidence>
<organism evidence="21 22">
    <name type="scientific">Thermogutta terrifontis</name>
    <dbReference type="NCBI Taxonomy" id="1331910"/>
    <lineage>
        <taxon>Bacteria</taxon>
        <taxon>Pseudomonadati</taxon>
        <taxon>Planctomycetota</taxon>
        <taxon>Planctomycetia</taxon>
        <taxon>Pirellulales</taxon>
        <taxon>Thermoguttaceae</taxon>
        <taxon>Thermogutta</taxon>
    </lineage>
</organism>
<feature type="active site" evidence="19">
    <location>
        <position position="170"/>
    </location>
</feature>
<evidence type="ECO:0000256" key="5">
    <source>
        <dbReference type="ARBA" id="ARBA00012518"/>
    </source>
</evidence>
<evidence type="ECO:0000256" key="18">
    <source>
        <dbReference type="ARBA" id="ARBA00048914"/>
    </source>
</evidence>
<dbReference type="PANTHER" id="PTHR21071">
    <property type="entry name" value="UDP-N-ACETYLENOLPYRUVOYLGLUCOSAMINE REDUCTASE"/>
    <property type="match status" value="1"/>
</dbReference>
<dbReference type="KEGG" id="ttf:THTE_2461"/>
<dbReference type="GO" id="GO:0008762">
    <property type="term" value="F:UDP-N-acetylmuramate dehydrogenase activity"/>
    <property type="evidence" value="ECO:0007669"/>
    <property type="project" value="UniProtKB-UniRule"/>
</dbReference>
<keyword evidence="9 19" id="KW-0285">Flavoprotein</keyword>
<gene>
    <name evidence="19" type="primary">murB</name>
    <name evidence="21" type="ORF">THTE_2461</name>
</gene>
<dbReference type="InterPro" id="IPR016167">
    <property type="entry name" value="FAD-bd_PCMH_sub1"/>
</dbReference>
<keyword evidence="7 19" id="KW-0963">Cytoplasm</keyword>
<evidence type="ECO:0000256" key="14">
    <source>
        <dbReference type="ARBA" id="ARBA00023002"/>
    </source>
</evidence>
<evidence type="ECO:0000256" key="3">
    <source>
        <dbReference type="ARBA" id="ARBA00004496"/>
    </source>
</evidence>
<dbReference type="InterPro" id="IPR036318">
    <property type="entry name" value="FAD-bd_PCMH-like_sf"/>
</dbReference>
<comment type="pathway">
    <text evidence="4 19">Cell wall biogenesis; peptidoglycan biosynthesis.</text>
</comment>
<dbReference type="InterPro" id="IPR006094">
    <property type="entry name" value="Oxid_FAD_bind_N"/>
</dbReference>
<dbReference type="GO" id="GO:0005829">
    <property type="term" value="C:cytosol"/>
    <property type="evidence" value="ECO:0007669"/>
    <property type="project" value="TreeGrafter"/>
</dbReference>
<comment type="function">
    <text evidence="2 19">Cell wall formation.</text>
</comment>
<dbReference type="InterPro" id="IPR003170">
    <property type="entry name" value="MurB"/>
</dbReference>
<dbReference type="NCBIfam" id="TIGR00179">
    <property type="entry name" value="murB"/>
    <property type="match status" value="1"/>
</dbReference>
<evidence type="ECO:0000313" key="22">
    <source>
        <dbReference type="Proteomes" id="UP000215086"/>
    </source>
</evidence>
<dbReference type="GO" id="GO:0008360">
    <property type="term" value="P:regulation of cell shape"/>
    <property type="evidence" value="ECO:0007669"/>
    <property type="project" value="UniProtKB-KW"/>
</dbReference>
<dbReference type="Gene3D" id="3.30.43.10">
    <property type="entry name" value="Uridine Diphospho-n-acetylenolpyruvylglucosamine Reductase, domain 2"/>
    <property type="match status" value="1"/>
</dbReference>
<dbReference type="InterPro" id="IPR036635">
    <property type="entry name" value="MurB_C_sf"/>
</dbReference>
<evidence type="ECO:0000256" key="12">
    <source>
        <dbReference type="ARBA" id="ARBA00022960"/>
    </source>
</evidence>
<dbReference type="GO" id="GO:0051301">
    <property type="term" value="P:cell division"/>
    <property type="evidence" value="ECO:0007669"/>
    <property type="project" value="UniProtKB-KW"/>
</dbReference>
<dbReference type="HAMAP" id="MF_00037">
    <property type="entry name" value="MurB"/>
    <property type="match status" value="1"/>
</dbReference>